<dbReference type="OrthoDB" id="7277554at2"/>
<dbReference type="RefSeq" id="WP_119608347.1">
    <property type="nucleotide sequence ID" value="NZ_QXFH01000072.1"/>
</dbReference>
<name>A0A3A1N8R5_9FLAO</name>
<evidence type="ECO:0000313" key="2">
    <source>
        <dbReference type="Proteomes" id="UP000266067"/>
    </source>
</evidence>
<evidence type="ECO:0008006" key="3">
    <source>
        <dbReference type="Google" id="ProtNLM"/>
    </source>
</evidence>
<sequence>MKTTTTLLSFVAMLLMSCQTEKKESTTETSTKTENFTSNEYQDLVSLFKEWRTFENPPLLDGAPDYTSETFDKRWPRFKELQASLQAIDTTNWSVENQVDWMIVWAEMNGYDFNHRILKPWVRDPAFYKAVWTAKSDVPAHEGPTNHGTTELWTYDFPLSTEERSRLLSDLNKITPLNTQAKKNLTGNARDLWVTGIRDIQNQSVVLTELKKKDAVTNDAELVAVIDDAIASTNDLVSWLQAESESKTGPSGIGKDNYTWYLQNVHLVPLTWEDEVMILKRELARAWASLKLEEHRNRNLPELVAADSPEAYDKMADASAKSLINFLEQQDIVTVKPYFDPALREHLGEFIPKETRNFFSIGEHYDARPLYSHFYHWFELARMDIEPHKSEIRKGPLLYNIWDSRNEGTATAVEEMFMQAGLYDDSPRTKEIVYIMIAQRAARGLGSLYAHANEMTMEEAGGIHSEYTPRGWMKTEKELLIFEQHLYLRQPGYGSSYITGKYLLEAALADYARQKELQGEPFAPKDFFDTLNSIGNIPISLGHWQMTGSKDHLKIITE</sequence>
<comment type="caution">
    <text evidence="1">The sequence shown here is derived from an EMBL/GenBank/DDBJ whole genome shotgun (WGS) entry which is preliminary data.</text>
</comment>
<reference evidence="1 2" key="1">
    <citation type="submission" date="2018-08" db="EMBL/GenBank/DDBJ databases">
        <title>Proposal of Muricauda 72 sp.nov. and Muricauda NH166 sp.nov., isolated from seawater.</title>
        <authorList>
            <person name="Cheng H."/>
            <person name="Wu Y.-H."/>
            <person name="Guo L.-L."/>
            <person name="Xu X.-W."/>
        </authorList>
    </citation>
    <scope>NUCLEOTIDE SEQUENCE [LARGE SCALE GENOMIC DNA]</scope>
    <source>
        <strain evidence="1 2">KCTC 22173</strain>
    </source>
</reference>
<protein>
    <recommendedName>
        <fullName evidence="3">DUF885 family protein</fullName>
    </recommendedName>
</protein>
<gene>
    <name evidence="1" type="ORF">D2V08_11845</name>
</gene>
<proteinExistence type="predicted"/>
<dbReference type="PROSITE" id="PS51257">
    <property type="entry name" value="PROKAR_LIPOPROTEIN"/>
    <property type="match status" value="1"/>
</dbReference>
<evidence type="ECO:0000313" key="1">
    <source>
        <dbReference type="EMBL" id="RIV33090.1"/>
    </source>
</evidence>
<organism evidence="1 2">
    <name type="scientific">Flagellimonas lutimaris</name>
    <dbReference type="NCBI Taxonomy" id="475082"/>
    <lineage>
        <taxon>Bacteria</taxon>
        <taxon>Pseudomonadati</taxon>
        <taxon>Bacteroidota</taxon>
        <taxon>Flavobacteriia</taxon>
        <taxon>Flavobacteriales</taxon>
        <taxon>Flavobacteriaceae</taxon>
        <taxon>Flagellimonas</taxon>
    </lineage>
</organism>
<accession>A0A3A1N8R5</accession>
<keyword evidence="2" id="KW-1185">Reference proteome</keyword>
<dbReference type="Proteomes" id="UP000266067">
    <property type="component" value="Unassembled WGS sequence"/>
</dbReference>
<dbReference type="EMBL" id="QXFH01000072">
    <property type="protein sequence ID" value="RIV33090.1"/>
    <property type="molecule type" value="Genomic_DNA"/>
</dbReference>
<dbReference type="AlphaFoldDB" id="A0A3A1N8R5"/>